<dbReference type="PANTHER" id="PTHR37694">
    <property type="entry name" value="SLR8022 PROTEIN"/>
    <property type="match status" value="1"/>
</dbReference>
<sequence>MSEKNNRKLEFMSRVFQVSDAVNYQPNAVVSSTVINKPVGTVTVFAFDAEQGLSEHTAPFDAAVYLLDGEAEVTISGHKHHLKSGEMIIMPANEPHALHGVTRFKMMLIMIKDHEK</sequence>
<evidence type="ECO:0000313" key="2">
    <source>
        <dbReference type="EMBL" id="KUG02435.1"/>
    </source>
</evidence>
<dbReference type="Gene3D" id="2.60.120.10">
    <property type="entry name" value="Jelly Rolls"/>
    <property type="match status" value="1"/>
</dbReference>
<dbReference type="InterPro" id="IPR014710">
    <property type="entry name" value="RmlC-like_jellyroll"/>
</dbReference>
<comment type="caution">
    <text evidence="2">The sequence shown here is derived from an EMBL/GenBank/DDBJ whole genome shotgun (WGS) entry which is preliminary data.</text>
</comment>
<dbReference type="CDD" id="cd02230">
    <property type="entry name" value="cupin_HP0902-like"/>
    <property type="match status" value="1"/>
</dbReference>
<evidence type="ECO:0000259" key="1">
    <source>
        <dbReference type="Pfam" id="PF07883"/>
    </source>
</evidence>
<dbReference type="Pfam" id="PF07883">
    <property type="entry name" value="Cupin_2"/>
    <property type="match status" value="1"/>
</dbReference>
<dbReference type="SUPFAM" id="SSF51182">
    <property type="entry name" value="RmlC-like cupins"/>
    <property type="match status" value="1"/>
</dbReference>
<name>A0A0W8E297_9ZZZZ</name>
<feature type="domain" description="Cupin type-2" evidence="1">
    <location>
        <begin position="54"/>
        <end position="111"/>
    </location>
</feature>
<dbReference type="PANTHER" id="PTHR37694:SF1">
    <property type="entry name" value="SLR8022 PROTEIN"/>
    <property type="match status" value="1"/>
</dbReference>
<dbReference type="InterPro" id="IPR011051">
    <property type="entry name" value="RmlC_Cupin_sf"/>
</dbReference>
<dbReference type="AlphaFoldDB" id="A0A0W8E297"/>
<dbReference type="InterPro" id="IPR013096">
    <property type="entry name" value="Cupin_2"/>
</dbReference>
<proteinExistence type="predicted"/>
<organism evidence="2">
    <name type="scientific">hydrocarbon metagenome</name>
    <dbReference type="NCBI Taxonomy" id="938273"/>
    <lineage>
        <taxon>unclassified sequences</taxon>
        <taxon>metagenomes</taxon>
        <taxon>ecological metagenomes</taxon>
    </lineage>
</organism>
<protein>
    <recommendedName>
        <fullName evidence="1">Cupin type-2 domain-containing protein</fullName>
    </recommendedName>
</protein>
<accession>A0A0W8E297</accession>
<reference evidence="2" key="1">
    <citation type="journal article" date="2015" name="Proc. Natl. Acad. Sci. U.S.A.">
        <title>Networks of energetic and metabolic interactions define dynamics in microbial communities.</title>
        <authorList>
            <person name="Embree M."/>
            <person name="Liu J.K."/>
            <person name="Al-Bassam M.M."/>
            <person name="Zengler K."/>
        </authorList>
    </citation>
    <scope>NUCLEOTIDE SEQUENCE</scope>
</reference>
<dbReference type="EMBL" id="LNQE01001919">
    <property type="protein sequence ID" value="KUG02435.1"/>
    <property type="molecule type" value="Genomic_DNA"/>
</dbReference>
<gene>
    <name evidence="2" type="ORF">ASZ90_020184</name>
</gene>